<dbReference type="RefSeq" id="WP_195871802.1">
    <property type="nucleotide sequence ID" value="NZ_JADOET010000009.1"/>
</dbReference>
<proteinExistence type="predicted"/>
<reference evidence="3 4" key="1">
    <citation type="submission" date="2020-11" db="EMBL/GenBank/DDBJ databases">
        <title>Winogradskyella marina sp. nov., isolated from marine sediment.</title>
        <authorList>
            <person name="Bo J."/>
            <person name="Wang S."/>
            <person name="Song X."/>
            <person name="Du Z."/>
        </authorList>
    </citation>
    <scope>NUCLEOTIDE SEQUENCE [LARGE SCALE GENOMIC DNA]</scope>
    <source>
        <strain evidence="3 4">F6397</strain>
    </source>
</reference>
<dbReference type="EMBL" id="JADOET010000009">
    <property type="protein sequence ID" value="MBF8150545.1"/>
    <property type="molecule type" value="Genomic_DNA"/>
</dbReference>
<evidence type="ECO:0000313" key="3">
    <source>
        <dbReference type="EMBL" id="MBF8150545.1"/>
    </source>
</evidence>
<comment type="caution">
    <text evidence="3">The sequence shown here is derived from an EMBL/GenBank/DDBJ whole genome shotgun (WGS) entry which is preliminary data.</text>
</comment>
<gene>
    <name evidence="3" type="ORF">ITJ86_11595</name>
</gene>
<evidence type="ECO:0000313" key="4">
    <source>
        <dbReference type="Proteomes" id="UP000611215"/>
    </source>
</evidence>
<dbReference type="NCBIfam" id="TIGR04183">
    <property type="entry name" value="Por_Secre_tail"/>
    <property type="match status" value="1"/>
</dbReference>
<keyword evidence="1 2" id="KW-0732">Signal</keyword>
<keyword evidence="4" id="KW-1185">Reference proteome</keyword>
<protein>
    <submittedName>
        <fullName evidence="3">T9SS type A sorting domain-containing protein</fullName>
    </submittedName>
</protein>
<dbReference type="InterPro" id="IPR026444">
    <property type="entry name" value="Secre_tail"/>
</dbReference>
<accession>A0ABS0EJA5</accession>
<feature type="signal peptide" evidence="2">
    <location>
        <begin position="1"/>
        <end position="18"/>
    </location>
</feature>
<sequence>MKLSLYSLLLLSSYISYAQLSVQNDAYIFVKNQYVFVTDDVNIDDADSKIYLRDEAQLLQGDGATGNSGLGELSVYQTGTVNQWSYNYWCSPVGNNSAAFGNEDARVNLIDEATGLTSSVDALFIGGYNGSSSPLSIAQRWLWTYQTSDQYIDWIFVGSSGDIKPGLGFTMKGNGTAETGSQLYDFRGKPNNGTISNDVANGLNTLVGNPYPSAMDSAAFIHDADNQASINGTLQYWEQDGNVPSHVLQDYIGGYALFTIDAAGGMITSTPAVFKTYDEQDNVFDLPPGPGSNGTKQALRYIPIGQGFMVEGITGTPETPAKVYTKNAHRVFVKESDGNSYFFRSNTNDSNTNETTEPLGIQYQDNGLSIIPEDYKRFRINVDFIDDESQYTRQLILNFHESATAGFDYGLELIRTESYNSDAYFSLDEKVYSAQAFPFEETLVIPLSIDIEQQQPLRFRIFDIQNFDAAQGIYIHDKHNDSYTNLRSLDYELNIEPGNYTDRFEIVFATESTLGIDEFDVTSLNVFQDNNNHQLSVQNPNSLDIKSVEIFDVAGKQILKVDYDAVKAQYNLSTYGISDGVYVVNIVTDNSTTTKSQKILVKN</sequence>
<evidence type="ECO:0000256" key="1">
    <source>
        <dbReference type="ARBA" id="ARBA00022729"/>
    </source>
</evidence>
<dbReference type="Proteomes" id="UP000611215">
    <property type="component" value="Unassembled WGS sequence"/>
</dbReference>
<organism evidence="3 4">
    <name type="scientific">Winogradskyella marina</name>
    <dbReference type="NCBI Taxonomy" id="2785530"/>
    <lineage>
        <taxon>Bacteria</taxon>
        <taxon>Pseudomonadati</taxon>
        <taxon>Bacteroidota</taxon>
        <taxon>Flavobacteriia</taxon>
        <taxon>Flavobacteriales</taxon>
        <taxon>Flavobacteriaceae</taxon>
        <taxon>Winogradskyella</taxon>
    </lineage>
</organism>
<feature type="chain" id="PRO_5046308273" evidence="2">
    <location>
        <begin position="19"/>
        <end position="603"/>
    </location>
</feature>
<evidence type="ECO:0000256" key="2">
    <source>
        <dbReference type="SAM" id="SignalP"/>
    </source>
</evidence>
<name>A0ABS0EJA5_9FLAO</name>